<dbReference type="KEGG" id="hpx:HMPREF0462_0185"/>
<dbReference type="EMBL" id="CP002605">
    <property type="protein sequence ID" value="AEE69790.1"/>
    <property type="molecule type" value="Genomic_DNA"/>
</dbReference>
<dbReference type="HOGENOM" id="CLU_2788189_0_0_7"/>
<evidence type="ECO:0000313" key="2">
    <source>
        <dbReference type="Proteomes" id="UP000008459"/>
    </source>
</evidence>
<accession>F4D3J5</accession>
<evidence type="ECO:0000313" key="1">
    <source>
        <dbReference type="EMBL" id="AEE69790.1"/>
    </source>
</evidence>
<proteinExistence type="predicted"/>
<sequence>MRAVGNALELKLYKIPMIREQEPNSPPTSGSPIAKAIGCFTGVSVIKLMPLSVFIIKIKEPAHQQAFS</sequence>
<dbReference type="AlphaFoldDB" id="F4D3J5"/>
<gene>
    <name evidence="1" type="ORF">HMPREF0462_0185</name>
</gene>
<organism evidence="1 2">
    <name type="scientific">Helicobacter pylori 83</name>
    <dbReference type="NCBI Taxonomy" id="585538"/>
    <lineage>
        <taxon>Bacteria</taxon>
        <taxon>Pseudomonadati</taxon>
        <taxon>Campylobacterota</taxon>
        <taxon>Epsilonproteobacteria</taxon>
        <taxon>Campylobacterales</taxon>
        <taxon>Helicobacteraceae</taxon>
        <taxon>Helicobacter</taxon>
    </lineage>
</organism>
<dbReference type="Proteomes" id="UP000008459">
    <property type="component" value="Chromosome"/>
</dbReference>
<reference evidence="1 2" key="1">
    <citation type="submission" date="2011-03" db="EMBL/GenBank/DDBJ databases">
        <authorList>
            <person name="Muzny D."/>
            <person name="Qin X."/>
            <person name="Deng J."/>
            <person name="Jiang H."/>
            <person name="Liu Y."/>
            <person name="Qu J."/>
            <person name="Song X.-Z."/>
            <person name="Zhang L."/>
            <person name="Thornton R."/>
            <person name="Coyle M."/>
            <person name="Francisco L."/>
            <person name="Jackson L."/>
            <person name="Javaid M."/>
            <person name="Korchina V."/>
            <person name="Kovar C."/>
            <person name="Mata R."/>
            <person name="Mathew T."/>
            <person name="Ngo R."/>
            <person name="Nguyen L."/>
            <person name="Nguyen N."/>
            <person name="Okwuonu G."/>
            <person name="Ongeri F."/>
            <person name="Pham C."/>
            <person name="Simmons D."/>
            <person name="Wilczek-Boney K."/>
            <person name="Hale W."/>
            <person name="Jakkamsetti A."/>
            <person name="Pham P."/>
            <person name="Ruth R."/>
            <person name="San Lucas F."/>
            <person name="Warren J."/>
            <person name="Zhang J."/>
            <person name="Zhao Z."/>
            <person name="Zhou C."/>
            <person name="Zhu D."/>
            <person name="Lee S."/>
            <person name="Bess C."/>
            <person name="Blankenburg K."/>
            <person name="Forbes L."/>
            <person name="Fu Q."/>
            <person name="Gubbala S."/>
            <person name="Hirani K."/>
            <person name="Jayaseelan J.C."/>
            <person name="Lara F."/>
            <person name="Munidasa M."/>
            <person name="Palculict T."/>
            <person name="Patil S."/>
            <person name="Pu L.-L."/>
            <person name="Saada N."/>
            <person name="Tang L."/>
            <person name="Weissenberger G."/>
            <person name="Zhu Y."/>
            <person name="Hemphill L."/>
            <person name="Shang Y."/>
            <person name="Youmans B."/>
            <person name="Ayvaz T."/>
            <person name="Ross M."/>
            <person name="Santibanez J."/>
            <person name="Aqrawi P."/>
            <person name="Gross S."/>
            <person name="Joshi V."/>
            <person name="Fowler G."/>
            <person name="Nazareth L."/>
            <person name="Reid J."/>
            <person name="Worley K."/>
            <person name="Petrosino J."/>
            <person name="Highlander S."/>
            <person name="Gibbs R."/>
            <person name="Gibbs R."/>
        </authorList>
    </citation>
    <scope>NUCLEOTIDE SEQUENCE [LARGE SCALE GENOMIC DNA]</scope>
    <source>
        <strain evidence="1 2">83</strain>
    </source>
</reference>
<protein>
    <submittedName>
        <fullName evidence="1">Uncharacterized protein</fullName>
    </submittedName>
</protein>
<name>F4D3J5_HELPX</name>